<reference evidence="10 11" key="1">
    <citation type="journal article" date="2020" name="IScience">
        <title>Genome Sequencing of the Endangered Kingdonia uniflora (Circaeasteraceae, Ranunculales) Reveals Potential Mechanisms of Evolutionary Specialization.</title>
        <authorList>
            <person name="Sun Y."/>
            <person name="Deng T."/>
            <person name="Zhang A."/>
            <person name="Moore M.J."/>
            <person name="Landis J.B."/>
            <person name="Lin N."/>
            <person name="Zhang H."/>
            <person name="Zhang X."/>
            <person name="Huang J."/>
            <person name="Zhang X."/>
            <person name="Sun H."/>
            <person name="Wang H."/>
        </authorList>
    </citation>
    <scope>NUCLEOTIDE SEQUENCE [LARGE SCALE GENOMIC DNA]</scope>
    <source>
        <strain evidence="10">TB1705</strain>
        <tissue evidence="10">Leaf</tissue>
    </source>
</reference>
<evidence type="ECO:0000256" key="2">
    <source>
        <dbReference type="ARBA" id="ARBA00009592"/>
    </source>
</evidence>
<dbReference type="InterPro" id="IPR032675">
    <property type="entry name" value="LRR_dom_sf"/>
</dbReference>
<evidence type="ECO:0000313" key="11">
    <source>
        <dbReference type="Proteomes" id="UP000541444"/>
    </source>
</evidence>
<evidence type="ECO:0000256" key="6">
    <source>
        <dbReference type="ARBA" id="ARBA00022989"/>
    </source>
</evidence>
<keyword evidence="11" id="KW-1185">Reference proteome</keyword>
<dbReference type="InterPro" id="IPR001611">
    <property type="entry name" value="Leu-rich_rpt"/>
</dbReference>
<evidence type="ECO:0000313" key="10">
    <source>
        <dbReference type="EMBL" id="KAF6155459.1"/>
    </source>
</evidence>
<keyword evidence="8" id="KW-0675">Receptor</keyword>
<sequence length="97" mass="10858">MRKRYFKGKCFLMWAWGSIVKPRKLTTLGKDLSSNEFSGTIPASIGDLEHLLTLNLTRNQLNGHLSAEFGNLRSIQIVEANTDEVFAQMTSLAESNV</sequence>
<dbReference type="Proteomes" id="UP000541444">
    <property type="component" value="Unassembled WGS sequence"/>
</dbReference>
<proteinExistence type="inferred from homology"/>
<dbReference type="PANTHER" id="PTHR48052:SF8">
    <property type="entry name" value="LRR RECEPTOR-LIKE SERINE_THREONINE-PROTEIN KINASE FLS2"/>
    <property type="match status" value="1"/>
</dbReference>
<dbReference type="PANTHER" id="PTHR48052">
    <property type="entry name" value="UNNAMED PRODUCT"/>
    <property type="match status" value="1"/>
</dbReference>
<comment type="caution">
    <text evidence="10">The sequence shown here is derived from an EMBL/GenBank/DDBJ whole genome shotgun (WGS) entry which is preliminary data.</text>
</comment>
<name>A0A7J7MKM8_9MAGN</name>
<keyword evidence="5" id="KW-0732">Signal</keyword>
<dbReference type="EMBL" id="JACGCM010001428">
    <property type="protein sequence ID" value="KAF6155459.1"/>
    <property type="molecule type" value="Genomic_DNA"/>
</dbReference>
<keyword evidence="9" id="KW-0325">Glycoprotein</keyword>
<comment type="similarity">
    <text evidence="2">Belongs to the RLP family.</text>
</comment>
<protein>
    <submittedName>
        <fullName evidence="10">Uncharacterized protein</fullName>
    </submittedName>
</protein>
<dbReference type="Pfam" id="PF00560">
    <property type="entry name" value="LRR_1"/>
    <property type="match status" value="2"/>
</dbReference>
<dbReference type="GO" id="GO:0005886">
    <property type="term" value="C:plasma membrane"/>
    <property type="evidence" value="ECO:0007669"/>
    <property type="project" value="UniProtKB-SubCell"/>
</dbReference>
<evidence type="ECO:0000256" key="4">
    <source>
        <dbReference type="ARBA" id="ARBA00022692"/>
    </source>
</evidence>
<organism evidence="10 11">
    <name type="scientific">Kingdonia uniflora</name>
    <dbReference type="NCBI Taxonomy" id="39325"/>
    <lineage>
        <taxon>Eukaryota</taxon>
        <taxon>Viridiplantae</taxon>
        <taxon>Streptophyta</taxon>
        <taxon>Embryophyta</taxon>
        <taxon>Tracheophyta</taxon>
        <taxon>Spermatophyta</taxon>
        <taxon>Magnoliopsida</taxon>
        <taxon>Ranunculales</taxon>
        <taxon>Circaeasteraceae</taxon>
        <taxon>Kingdonia</taxon>
    </lineage>
</organism>
<evidence type="ECO:0000256" key="7">
    <source>
        <dbReference type="ARBA" id="ARBA00023136"/>
    </source>
</evidence>
<evidence type="ECO:0000256" key="8">
    <source>
        <dbReference type="ARBA" id="ARBA00023170"/>
    </source>
</evidence>
<gene>
    <name evidence="10" type="ORF">GIB67_019985</name>
</gene>
<evidence type="ECO:0000256" key="5">
    <source>
        <dbReference type="ARBA" id="ARBA00022729"/>
    </source>
</evidence>
<evidence type="ECO:0000256" key="3">
    <source>
        <dbReference type="ARBA" id="ARBA00022475"/>
    </source>
</evidence>
<keyword evidence="6" id="KW-1133">Transmembrane helix</keyword>
<comment type="subcellular location">
    <subcellularLocation>
        <location evidence="1">Cell membrane</location>
        <topology evidence="1">Single-pass type I membrane protein</topology>
    </subcellularLocation>
</comment>
<dbReference type="OrthoDB" id="544346at2759"/>
<evidence type="ECO:0000256" key="1">
    <source>
        <dbReference type="ARBA" id="ARBA00004251"/>
    </source>
</evidence>
<evidence type="ECO:0000256" key="9">
    <source>
        <dbReference type="ARBA" id="ARBA00023180"/>
    </source>
</evidence>
<dbReference type="AlphaFoldDB" id="A0A7J7MKM8"/>
<dbReference type="SUPFAM" id="SSF52058">
    <property type="entry name" value="L domain-like"/>
    <property type="match status" value="1"/>
</dbReference>
<keyword evidence="7" id="KW-0472">Membrane</keyword>
<dbReference type="Gene3D" id="3.80.10.10">
    <property type="entry name" value="Ribonuclease Inhibitor"/>
    <property type="match status" value="1"/>
</dbReference>
<accession>A0A7J7MKM8</accession>
<keyword evidence="4" id="KW-0812">Transmembrane</keyword>
<keyword evidence="3" id="KW-1003">Cell membrane</keyword>